<feature type="transmembrane region" description="Helical" evidence="9">
    <location>
        <begin position="250"/>
        <end position="273"/>
    </location>
</feature>
<dbReference type="EMBL" id="CP045913">
    <property type="protein sequence ID" value="QGH63913.1"/>
    <property type="molecule type" value="Genomic_DNA"/>
</dbReference>
<keyword evidence="6" id="KW-0769">Symport</keyword>
<feature type="transmembrane region" description="Helical" evidence="9">
    <location>
        <begin position="74"/>
        <end position="96"/>
    </location>
</feature>
<evidence type="ECO:0000313" key="11">
    <source>
        <dbReference type="Proteomes" id="UP000381260"/>
    </source>
</evidence>
<evidence type="ECO:0000256" key="4">
    <source>
        <dbReference type="ARBA" id="ARBA00022597"/>
    </source>
</evidence>
<feature type="transmembrane region" description="Helical" evidence="9">
    <location>
        <begin position="194"/>
        <end position="211"/>
    </location>
</feature>
<feature type="transmembrane region" description="Helical" evidence="9">
    <location>
        <begin position="161"/>
        <end position="182"/>
    </location>
</feature>
<comment type="similarity">
    <text evidence="1">Belongs to the KdgT transporter family.</text>
</comment>
<reference evidence="10 11" key="1">
    <citation type="submission" date="2019-11" db="EMBL/GenBank/DDBJ databases">
        <title>The Phosphoenolpyruvate Phosphotransferase System Regulates Serratia proteamaculans 336X Biofilm Formation and Wheat Roots colonization.</title>
        <authorList>
            <person name="Liu F."/>
        </authorList>
    </citation>
    <scope>NUCLEOTIDE SEQUENCE [LARGE SCALE GENOMIC DNA]</scope>
    <source>
        <strain evidence="10 11">336X</strain>
    </source>
</reference>
<dbReference type="Proteomes" id="UP000381260">
    <property type="component" value="Chromosome"/>
</dbReference>
<keyword evidence="7 9" id="KW-1133">Transmembrane helix</keyword>
<feature type="transmembrane region" description="Helical" evidence="9">
    <location>
        <begin position="279"/>
        <end position="306"/>
    </location>
</feature>
<keyword evidence="4" id="KW-0762">Sugar transport</keyword>
<evidence type="ECO:0000256" key="7">
    <source>
        <dbReference type="ARBA" id="ARBA00022989"/>
    </source>
</evidence>
<accession>A0A5Q2VKI6</accession>
<evidence type="ECO:0000313" key="10">
    <source>
        <dbReference type="EMBL" id="QGH63913.1"/>
    </source>
</evidence>
<evidence type="ECO:0000256" key="1">
    <source>
        <dbReference type="ARBA" id="ARBA00006430"/>
    </source>
</evidence>
<dbReference type="GO" id="GO:0015649">
    <property type="term" value="F:2-keto-3-deoxygluconate:proton symporter activity"/>
    <property type="evidence" value="ECO:0007669"/>
    <property type="project" value="InterPro"/>
</dbReference>
<keyword evidence="5 9" id="KW-0812">Transmembrane</keyword>
<dbReference type="Pfam" id="PF03812">
    <property type="entry name" value="KdgT"/>
    <property type="match status" value="1"/>
</dbReference>
<dbReference type="RefSeq" id="WP_153860571.1">
    <property type="nucleotide sequence ID" value="NZ_CP045913.1"/>
</dbReference>
<feature type="transmembrane region" description="Helical" evidence="9">
    <location>
        <begin position="217"/>
        <end position="238"/>
    </location>
</feature>
<evidence type="ECO:0000256" key="2">
    <source>
        <dbReference type="ARBA" id="ARBA00022448"/>
    </source>
</evidence>
<feature type="transmembrane region" description="Helical" evidence="9">
    <location>
        <begin position="42"/>
        <end position="62"/>
    </location>
</feature>
<evidence type="ECO:0000256" key="8">
    <source>
        <dbReference type="ARBA" id="ARBA00023136"/>
    </source>
</evidence>
<keyword evidence="8 9" id="KW-0472">Membrane</keyword>
<organism evidence="10 11">
    <name type="scientific">Serratia proteamaculans</name>
    <dbReference type="NCBI Taxonomy" id="28151"/>
    <lineage>
        <taxon>Bacteria</taxon>
        <taxon>Pseudomonadati</taxon>
        <taxon>Pseudomonadota</taxon>
        <taxon>Gammaproteobacteria</taxon>
        <taxon>Enterobacterales</taxon>
        <taxon>Yersiniaceae</taxon>
        <taxon>Serratia</taxon>
    </lineage>
</organism>
<evidence type="ECO:0000256" key="5">
    <source>
        <dbReference type="ARBA" id="ARBA00022692"/>
    </source>
</evidence>
<evidence type="ECO:0000256" key="3">
    <source>
        <dbReference type="ARBA" id="ARBA00022475"/>
    </source>
</evidence>
<sequence length="318" mass="33027">MKIMKTMQRFPGGMMVIPLLLAALLNTFYPHALRIGGFTEQLFVFGSSPLIALYLLCAAAGINVRKVGRPLEKGAVLFVAKVVSGIAIGLIVAHFYGVKGLLGISPLALIPAMTAINGGLFGGLAGEFGDNTDVGALAPVLLGCSPFYTLIALGASGLISVPYAALFAVIFPMIVGFVLGNLDDDWKEMLTKAQNFLVPFFAWSLGMNLNFHQLVAAGVQGIALGVITLVVTGGLGFFGYRLFFRDSKPAVGAAIGTTAGLSVAFPAVVAQVAPGFTHLAAVAAAQISSAVIVTAILCPLVVSVLAKRSVRQTANKFQ</sequence>
<dbReference type="AlphaFoldDB" id="A0A5Q2VKI6"/>
<evidence type="ECO:0000256" key="9">
    <source>
        <dbReference type="SAM" id="Phobius"/>
    </source>
</evidence>
<name>A0A5Q2VKI6_SERPR</name>
<feature type="transmembrane region" description="Helical" evidence="9">
    <location>
        <begin position="136"/>
        <end position="155"/>
    </location>
</feature>
<keyword evidence="2" id="KW-0813">Transport</keyword>
<keyword evidence="3" id="KW-1003">Cell membrane</keyword>
<gene>
    <name evidence="10" type="ORF">GHV41_24965</name>
</gene>
<feature type="transmembrane region" description="Helical" evidence="9">
    <location>
        <begin position="102"/>
        <end position="124"/>
    </location>
</feature>
<protein>
    <submittedName>
        <fullName evidence="10">2-keto-3-deoxygluconate permease</fullName>
    </submittedName>
</protein>
<proteinExistence type="inferred from homology"/>
<evidence type="ECO:0000256" key="6">
    <source>
        <dbReference type="ARBA" id="ARBA00022847"/>
    </source>
</evidence>
<dbReference type="GO" id="GO:0016020">
    <property type="term" value="C:membrane"/>
    <property type="evidence" value="ECO:0007669"/>
    <property type="project" value="InterPro"/>
</dbReference>
<dbReference type="InterPro" id="IPR004684">
    <property type="entry name" value="2keto-3dGluconate_permease"/>
</dbReference>